<keyword evidence="3" id="KW-1185">Reference proteome</keyword>
<keyword evidence="1" id="KW-1133">Transmembrane helix</keyword>
<evidence type="ECO:0000313" key="3">
    <source>
        <dbReference type="Proteomes" id="UP000603912"/>
    </source>
</evidence>
<feature type="transmembrane region" description="Helical" evidence="1">
    <location>
        <begin position="270"/>
        <end position="296"/>
    </location>
</feature>
<reference evidence="2" key="1">
    <citation type="journal article" date="2014" name="Int. J. Syst. Evol. Microbiol.">
        <title>Complete genome sequence of Corynebacterium casei LMG S-19264T (=DSM 44701T), isolated from a smear-ripened cheese.</title>
        <authorList>
            <consortium name="US DOE Joint Genome Institute (JGI-PGF)"/>
            <person name="Walter F."/>
            <person name="Albersmeier A."/>
            <person name="Kalinowski J."/>
            <person name="Ruckert C."/>
        </authorList>
    </citation>
    <scope>NUCLEOTIDE SEQUENCE</scope>
    <source>
        <strain evidence="2">CGMCC 1.12214</strain>
    </source>
</reference>
<dbReference type="Proteomes" id="UP000603912">
    <property type="component" value="Unassembled WGS sequence"/>
</dbReference>
<dbReference type="Pfam" id="PF05940">
    <property type="entry name" value="NnrS"/>
    <property type="match status" value="1"/>
</dbReference>
<gene>
    <name evidence="2" type="ORF">GCM10007036_11160</name>
</gene>
<evidence type="ECO:0000256" key="1">
    <source>
        <dbReference type="SAM" id="Phobius"/>
    </source>
</evidence>
<feature type="transmembrane region" description="Helical" evidence="1">
    <location>
        <begin position="146"/>
        <end position="164"/>
    </location>
</feature>
<protein>
    <submittedName>
        <fullName evidence="2">Short-chain dehydrogenase</fullName>
    </submittedName>
</protein>
<evidence type="ECO:0000313" key="2">
    <source>
        <dbReference type="EMBL" id="GGH12921.1"/>
    </source>
</evidence>
<name>A0A917MGW3_9HYPH</name>
<keyword evidence="1" id="KW-0812">Transmembrane</keyword>
<reference evidence="2" key="2">
    <citation type="submission" date="2020-09" db="EMBL/GenBank/DDBJ databases">
        <authorList>
            <person name="Sun Q."/>
            <person name="Zhou Y."/>
        </authorList>
    </citation>
    <scope>NUCLEOTIDE SEQUENCE</scope>
    <source>
        <strain evidence="2">CGMCC 1.12214</strain>
    </source>
</reference>
<dbReference type="AlphaFoldDB" id="A0A917MGW3"/>
<organism evidence="2 3">
    <name type="scientific">Alsobacter metallidurans</name>
    <dbReference type="NCBI Taxonomy" id="340221"/>
    <lineage>
        <taxon>Bacteria</taxon>
        <taxon>Pseudomonadati</taxon>
        <taxon>Pseudomonadota</taxon>
        <taxon>Alphaproteobacteria</taxon>
        <taxon>Hyphomicrobiales</taxon>
        <taxon>Alsobacteraceae</taxon>
        <taxon>Alsobacter</taxon>
    </lineage>
</organism>
<comment type="caution">
    <text evidence="2">The sequence shown here is derived from an EMBL/GenBank/DDBJ whole genome shotgun (WGS) entry which is preliminary data.</text>
</comment>
<feature type="transmembrane region" description="Helical" evidence="1">
    <location>
        <begin position="241"/>
        <end position="258"/>
    </location>
</feature>
<accession>A0A917MGW3</accession>
<feature type="transmembrane region" description="Helical" evidence="1">
    <location>
        <begin position="215"/>
        <end position="235"/>
    </location>
</feature>
<dbReference type="InterPro" id="IPR010266">
    <property type="entry name" value="NnrS"/>
</dbReference>
<feature type="transmembrane region" description="Helical" evidence="1">
    <location>
        <begin position="63"/>
        <end position="80"/>
    </location>
</feature>
<sequence length="393" mass="41534">MSPIPRLRPHVGPDLLSYGFRPFFLFGSLFAAAAILAWLPAYFGEITIPTAFAPRDWHAHEMIYGFLPAVITGFLLTAIPNWTGRLPLQGRALAMLVLVWAAGRVAVSTSAWTSPVFAAVVDLLFLALVAAAATREVAAGRNWRNLRVIVIVALLFAGNVVFHVEAIRDGAADYGLRAGLAAAILLITLVGGRVVPSFTRNWLARLNPGRLPAPFGRFDAAAIAASAVALAAWVAAPNAHLTGGAMAIAGALQAVRLARWAGERTWRDRLVFVLHVAYGFVPLGFLLAAAAAFGLLPASAGIHAWTVGAVGLMTLAIMSRASLGHTGRSLVASRPVQAVYALLFTAALGRICAATHPAAAMVLLHAAWLCWVAAFGGFAVAYWKVFTGPRLRA</sequence>
<feature type="transmembrane region" description="Helical" evidence="1">
    <location>
        <begin position="335"/>
        <end position="356"/>
    </location>
</feature>
<feature type="transmembrane region" description="Helical" evidence="1">
    <location>
        <begin position="362"/>
        <end position="383"/>
    </location>
</feature>
<feature type="transmembrane region" description="Helical" evidence="1">
    <location>
        <begin position="176"/>
        <end position="195"/>
    </location>
</feature>
<feature type="transmembrane region" description="Helical" evidence="1">
    <location>
        <begin position="116"/>
        <end position="134"/>
    </location>
</feature>
<dbReference type="RefSeq" id="WP_188516691.1">
    <property type="nucleotide sequence ID" value="NZ_BMES01000001.1"/>
</dbReference>
<feature type="transmembrane region" description="Helical" evidence="1">
    <location>
        <begin position="302"/>
        <end position="323"/>
    </location>
</feature>
<proteinExistence type="predicted"/>
<feature type="transmembrane region" description="Helical" evidence="1">
    <location>
        <begin position="23"/>
        <end position="43"/>
    </location>
</feature>
<dbReference type="EMBL" id="BMES01000001">
    <property type="protein sequence ID" value="GGH12921.1"/>
    <property type="molecule type" value="Genomic_DNA"/>
</dbReference>
<keyword evidence="1" id="KW-0472">Membrane</keyword>